<evidence type="ECO:0008006" key="3">
    <source>
        <dbReference type="Google" id="ProtNLM"/>
    </source>
</evidence>
<dbReference type="EMBL" id="BMAT01000176">
    <property type="protein sequence ID" value="GFR61238.1"/>
    <property type="molecule type" value="Genomic_DNA"/>
</dbReference>
<dbReference type="Proteomes" id="UP000762676">
    <property type="component" value="Unassembled WGS sequence"/>
</dbReference>
<gene>
    <name evidence="1" type="ORF">ElyMa_000098600</name>
</gene>
<comment type="caution">
    <text evidence="1">The sequence shown here is derived from an EMBL/GenBank/DDBJ whole genome shotgun (WGS) entry which is preliminary data.</text>
</comment>
<reference evidence="1 2" key="1">
    <citation type="journal article" date="2021" name="Elife">
        <title>Chloroplast acquisition without the gene transfer in kleptoplastic sea slugs, Plakobranchus ocellatus.</title>
        <authorList>
            <person name="Maeda T."/>
            <person name="Takahashi S."/>
            <person name="Yoshida T."/>
            <person name="Shimamura S."/>
            <person name="Takaki Y."/>
            <person name="Nagai Y."/>
            <person name="Toyoda A."/>
            <person name="Suzuki Y."/>
            <person name="Arimoto A."/>
            <person name="Ishii H."/>
            <person name="Satoh N."/>
            <person name="Nishiyama T."/>
            <person name="Hasebe M."/>
            <person name="Maruyama T."/>
            <person name="Minagawa J."/>
            <person name="Obokata J."/>
            <person name="Shigenobu S."/>
        </authorList>
    </citation>
    <scope>NUCLEOTIDE SEQUENCE [LARGE SCALE GENOMIC DNA]</scope>
</reference>
<evidence type="ECO:0000313" key="2">
    <source>
        <dbReference type="Proteomes" id="UP000762676"/>
    </source>
</evidence>
<keyword evidence="2" id="KW-1185">Reference proteome</keyword>
<accession>A0AAV4EJE9</accession>
<proteinExistence type="predicted"/>
<name>A0AAV4EJE9_9GAST</name>
<organism evidence="1 2">
    <name type="scientific">Elysia marginata</name>
    <dbReference type="NCBI Taxonomy" id="1093978"/>
    <lineage>
        <taxon>Eukaryota</taxon>
        <taxon>Metazoa</taxon>
        <taxon>Spiralia</taxon>
        <taxon>Lophotrochozoa</taxon>
        <taxon>Mollusca</taxon>
        <taxon>Gastropoda</taxon>
        <taxon>Heterobranchia</taxon>
        <taxon>Euthyneura</taxon>
        <taxon>Panpulmonata</taxon>
        <taxon>Sacoglossa</taxon>
        <taxon>Placobranchoidea</taxon>
        <taxon>Plakobranchidae</taxon>
        <taxon>Elysia</taxon>
    </lineage>
</organism>
<dbReference type="AlphaFoldDB" id="A0AAV4EJE9"/>
<sequence>MDTKPIKLTKLQVSRSCSTQCPLCDESSDRVRRCHVLFCIQETRMMDAIKKFSCPPLCGDSTVLGVDKTFNLGIVHAITLTNVYECRSVKRKRTDDFLVFCGPMFLHGNSDRETFFLFFQHIPEKLGGCAQCPVLGSGEEKALCQAMSLAFPKSPRLACSQHVKKSLQTN</sequence>
<protein>
    <recommendedName>
        <fullName evidence="3">MULE transposase domain-containing protein</fullName>
    </recommendedName>
</protein>
<evidence type="ECO:0000313" key="1">
    <source>
        <dbReference type="EMBL" id="GFR61238.1"/>
    </source>
</evidence>